<proteinExistence type="predicted"/>
<protein>
    <submittedName>
        <fullName evidence="1">Uncharacterized protein</fullName>
    </submittedName>
</protein>
<dbReference type="GO" id="GO:0009451">
    <property type="term" value="P:RNA modification"/>
    <property type="evidence" value="ECO:0007669"/>
    <property type="project" value="InterPro"/>
</dbReference>
<gene>
    <name evidence="2" type="ORF">Bca52824_094917</name>
    <name evidence="1" type="ORF">Bca52824_094977</name>
</gene>
<evidence type="ECO:0000313" key="1">
    <source>
        <dbReference type="EMBL" id="KAG2243181.1"/>
    </source>
</evidence>
<accession>A0A8X7TJA3</accession>
<name>A0A8X7TJA3_BRACI</name>
<dbReference type="AlphaFoldDB" id="A0A8X7TJA3"/>
<comment type="caution">
    <text evidence="1">The sequence shown here is derived from an EMBL/GenBank/DDBJ whole genome shotgun (WGS) entry which is preliminary data.</text>
</comment>
<dbReference type="EMBL" id="JAAMPC010000241">
    <property type="protein sequence ID" value="KAG2243243.1"/>
    <property type="molecule type" value="Genomic_DNA"/>
</dbReference>
<dbReference type="OrthoDB" id="768257at2759"/>
<dbReference type="EMBL" id="JAAMPC010000252">
    <property type="protein sequence ID" value="KAG2243181.1"/>
    <property type="molecule type" value="Genomic_DNA"/>
</dbReference>
<organism evidence="1 3">
    <name type="scientific">Brassica carinata</name>
    <name type="common">Ethiopian mustard</name>
    <name type="synonym">Abyssinian cabbage</name>
    <dbReference type="NCBI Taxonomy" id="52824"/>
    <lineage>
        <taxon>Eukaryota</taxon>
        <taxon>Viridiplantae</taxon>
        <taxon>Streptophyta</taxon>
        <taxon>Embryophyta</taxon>
        <taxon>Tracheophyta</taxon>
        <taxon>Spermatophyta</taxon>
        <taxon>Magnoliopsida</taxon>
        <taxon>eudicotyledons</taxon>
        <taxon>Gunneridae</taxon>
        <taxon>Pentapetalae</taxon>
        <taxon>rosids</taxon>
        <taxon>malvids</taxon>
        <taxon>Brassicales</taxon>
        <taxon>Brassicaceae</taxon>
        <taxon>Brassiceae</taxon>
        <taxon>Brassica</taxon>
    </lineage>
</organism>
<dbReference type="Gene3D" id="1.25.40.10">
    <property type="entry name" value="Tetratricopeptide repeat domain"/>
    <property type="match status" value="1"/>
</dbReference>
<dbReference type="PANTHER" id="PTHR47926">
    <property type="entry name" value="PENTATRICOPEPTIDE REPEAT-CONTAINING PROTEIN"/>
    <property type="match status" value="1"/>
</dbReference>
<dbReference type="Proteomes" id="UP000886595">
    <property type="component" value="Unassembled WGS sequence"/>
</dbReference>
<dbReference type="GO" id="GO:0003723">
    <property type="term" value="F:RNA binding"/>
    <property type="evidence" value="ECO:0007669"/>
    <property type="project" value="InterPro"/>
</dbReference>
<dbReference type="InterPro" id="IPR046960">
    <property type="entry name" value="PPR_At4g14850-like_plant"/>
</dbReference>
<sequence length="123" mass="13540">MSMLKVNVGFPNLEVITRQSCNDLNGITLLALLTTCVRSKVLDLSIQLFTSICSEYKITPTSEHYGCIVDLIGRAGLLADAATSKHCGQYVPFSTLNALKRYGTEAEEVRKVMIQARSRKISV</sequence>
<keyword evidence="3" id="KW-1185">Reference proteome</keyword>
<dbReference type="InterPro" id="IPR011990">
    <property type="entry name" value="TPR-like_helical_dom_sf"/>
</dbReference>
<dbReference type="PANTHER" id="PTHR47926:SF348">
    <property type="entry name" value="PENTATRICOPEPTIDE REPEAT-CONTAINING PROTEIN"/>
    <property type="match status" value="1"/>
</dbReference>
<reference evidence="1 3" key="1">
    <citation type="submission" date="2020-02" db="EMBL/GenBank/DDBJ databases">
        <authorList>
            <person name="Ma Q."/>
            <person name="Huang Y."/>
            <person name="Song X."/>
            <person name="Pei D."/>
        </authorList>
    </citation>
    <scope>NUCLEOTIDE SEQUENCE [LARGE SCALE GENOMIC DNA]</scope>
    <source>
        <strain evidence="1">Sxm20200214</strain>
        <tissue evidence="1">Leaf</tissue>
    </source>
</reference>
<evidence type="ECO:0000313" key="3">
    <source>
        <dbReference type="Proteomes" id="UP000886595"/>
    </source>
</evidence>
<evidence type="ECO:0000313" key="2">
    <source>
        <dbReference type="EMBL" id="KAG2243243.1"/>
    </source>
</evidence>